<dbReference type="Proteomes" id="UP000028709">
    <property type="component" value="Unassembled WGS sequence"/>
</dbReference>
<feature type="domain" description="Peptidase S9 prolyl oligopeptidase catalytic" evidence="6">
    <location>
        <begin position="503"/>
        <end position="715"/>
    </location>
</feature>
<dbReference type="InterPro" id="IPR029058">
    <property type="entry name" value="AB_hydrolase_fold"/>
</dbReference>
<dbReference type="InterPro" id="IPR002470">
    <property type="entry name" value="Peptidase_S9A"/>
</dbReference>
<sequence length="725" mass="82656">MVAKSVLIFYIFFVLIGMIDAQTTNLAPAKSVSNEYFGIKTVDEYRNLENLKDPSTIKWMKDQTKYSESILQNIPNRQYYIDKRLEFDMRKSFSVSNINVTENGFYFYLKQTPEENTTKVFFRKNFNGIEKEIFNPQNYKPKNKKNYHINYIKPSYDGSKIAIALTEGGKEISEMVIYDLKQNKLLPDIITHCWPSDGAGISWLPNNNGFIYLYYPVIDPNSPLFLKNTASVIYRIGDNPQKLNTLLSKENNPDLKINTEDFPDAVLPNKNSKYLFGYISGPNKFQDTYYMFENSIDKKNQWQFLFSKDDKITRFITKDHNIIYISEKNGTNAIYSTSLVNPDFKTPILIVPSISDEVLKNISNIKDGFIFSTSKNGVEAKLYWYKNGKSELIKLPIPAGNISITTQNDLSNDFWITCSGWKNETERFRYNSLTGKFVPENLAPTIEYPEFKNIIIEEIIVKSHDERDIPLSLIYNKNIKKDKNNPLLMNAYGAYGYNNSPYFAKTYMLWALQGGIVAVAHVRGGGEKGEEWHKGGNKVTKPNSWKDLISCAEYMVKENYTSPENIAIWGESAGGITIGRAMTERPDLFKVAIIDAGIVNSSRMEFTPNGLNSAKEFGSLSIEAEFKALLQMDAYQHLKKGEKYPATLITSGINDPRVSSWMPTKFAAKLLAYNTSENPILLKIDYEGGHGGDIPIAQKYANLADTFAFALWQLGHPDYQPTKKQ</sequence>
<dbReference type="SUPFAM" id="SSF53474">
    <property type="entry name" value="alpha/beta-Hydrolases"/>
    <property type="match status" value="1"/>
</dbReference>
<keyword evidence="5" id="KW-0720">Serine protease</keyword>
<organism evidence="8 9">
    <name type="scientific">Chryseobacterium piperi</name>
    <dbReference type="NCBI Taxonomy" id="558152"/>
    <lineage>
        <taxon>Bacteria</taxon>
        <taxon>Pseudomonadati</taxon>
        <taxon>Bacteroidota</taxon>
        <taxon>Flavobacteriia</taxon>
        <taxon>Flavobacteriales</taxon>
        <taxon>Weeksellaceae</taxon>
        <taxon>Chryseobacterium group</taxon>
        <taxon>Chryseobacterium</taxon>
    </lineage>
</organism>
<accession>A0A086BKT5</accession>
<dbReference type="GO" id="GO:0004252">
    <property type="term" value="F:serine-type endopeptidase activity"/>
    <property type="evidence" value="ECO:0007669"/>
    <property type="project" value="UniProtKB-EC"/>
</dbReference>
<evidence type="ECO:0000313" key="9">
    <source>
        <dbReference type="Proteomes" id="UP000028709"/>
    </source>
</evidence>
<dbReference type="SUPFAM" id="SSF50993">
    <property type="entry name" value="Peptidase/esterase 'gauge' domain"/>
    <property type="match status" value="1"/>
</dbReference>
<dbReference type="InterPro" id="IPR051167">
    <property type="entry name" value="Prolyl_oligopep/macrocyclase"/>
</dbReference>
<dbReference type="Pfam" id="PF02897">
    <property type="entry name" value="Peptidase_S9_N"/>
    <property type="match status" value="1"/>
</dbReference>
<dbReference type="InterPro" id="IPR023302">
    <property type="entry name" value="Pept_S9A_N"/>
</dbReference>
<proteinExistence type="predicted"/>
<feature type="domain" description="Peptidase S9A N-terminal" evidence="7">
    <location>
        <begin position="30"/>
        <end position="436"/>
    </location>
</feature>
<evidence type="ECO:0000256" key="4">
    <source>
        <dbReference type="ARBA" id="ARBA00022801"/>
    </source>
</evidence>
<dbReference type="EMBL" id="JPRJ01000005">
    <property type="protein sequence ID" value="KFF29549.1"/>
    <property type="molecule type" value="Genomic_DNA"/>
</dbReference>
<dbReference type="STRING" id="558152.IQ37_04820"/>
<evidence type="ECO:0000256" key="1">
    <source>
        <dbReference type="ARBA" id="ARBA00001070"/>
    </source>
</evidence>
<dbReference type="eggNOG" id="COG1770">
    <property type="taxonomic scope" value="Bacteria"/>
</dbReference>
<comment type="caution">
    <text evidence="8">The sequence shown here is derived from an EMBL/GenBank/DDBJ whole genome shotgun (WGS) entry which is preliminary data.</text>
</comment>
<dbReference type="GO" id="GO:0005829">
    <property type="term" value="C:cytosol"/>
    <property type="evidence" value="ECO:0007669"/>
    <property type="project" value="TreeGrafter"/>
</dbReference>
<keyword evidence="4" id="KW-0378">Hydrolase</keyword>
<evidence type="ECO:0000313" key="8">
    <source>
        <dbReference type="EMBL" id="KFF29549.1"/>
    </source>
</evidence>
<dbReference type="InterPro" id="IPR001375">
    <property type="entry name" value="Peptidase_S9_cat"/>
</dbReference>
<evidence type="ECO:0000259" key="6">
    <source>
        <dbReference type="Pfam" id="PF00326"/>
    </source>
</evidence>
<dbReference type="Gene3D" id="2.130.10.120">
    <property type="entry name" value="Prolyl oligopeptidase, N-terminal domain"/>
    <property type="match status" value="1"/>
</dbReference>
<keyword evidence="3" id="KW-0645">Protease</keyword>
<dbReference type="AlphaFoldDB" id="A0A086BKT5"/>
<comment type="catalytic activity">
    <reaction evidence="1">
        <text>Hydrolysis of Pro-|-Xaa &gt;&gt; Ala-|-Xaa in oligopeptides.</text>
        <dbReference type="EC" id="3.4.21.26"/>
    </reaction>
</comment>
<evidence type="ECO:0000256" key="2">
    <source>
        <dbReference type="ARBA" id="ARBA00011897"/>
    </source>
</evidence>
<evidence type="ECO:0000256" key="5">
    <source>
        <dbReference type="ARBA" id="ARBA00022825"/>
    </source>
</evidence>
<dbReference type="Pfam" id="PF00326">
    <property type="entry name" value="Peptidase_S9"/>
    <property type="match status" value="1"/>
</dbReference>
<dbReference type="EC" id="3.4.21.26" evidence="2"/>
<dbReference type="PRINTS" id="PR00862">
    <property type="entry name" value="PROLIGOPTASE"/>
</dbReference>
<name>A0A086BKT5_9FLAO</name>
<evidence type="ECO:0000256" key="3">
    <source>
        <dbReference type="ARBA" id="ARBA00022670"/>
    </source>
</evidence>
<gene>
    <name evidence="8" type="ORF">IQ37_04820</name>
</gene>
<dbReference type="Gene3D" id="3.40.50.1820">
    <property type="entry name" value="alpha/beta hydrolase"/>
    <property type="match status" value="1"/>
</dbReference>
<dbReference type="PANTHER" id="PTHR42881">
    <property type="entry name" value="PROLYL ENDOPEPTIDASE"/>
    <property type="match status" value="1"/>
</dbReference>
<dbReference type="PANTHER" id="PTHR42881:SF2">
    <property type="entry name" value="PROLYL ENDOPEPTIDASE"/>
    <property type="match status" value="1"/>
</dbReference>
<dbReference type="GO" id="GO:0006508">
    <property type="term" value="P:proteolysis"/>
    <property type="evidence" value="ECO:0007669"/>
    <property type="project" value="UniProtKB-KW"/>
</dbReference>
<keyword evidence="9" id="KW-1185">Reference proteome</keyword>
<evidence type="ECO:0000259" key="7">
    <source>
        <dbReference type="Pfam" id="PF02897"/>
    </source>
</evidence>
<dbReference type="GO" id="GO:0070012">
    <property type="term" value="F:oligopeptidase activity"/>
    <property type="evidence" value="ECO:0007669"/>
    <property type="project" value="TreeGrafter"/>
</dbReference>
<protein>
    <recommendedName>
        <fullName evidence="2">prolyl oligopeptidase</fullName>
        <ecNumber evidence="2">3.4.21.26</ecNumber>
    </recommendedName>
</protein>
<reference evidence="8 9" key="1">
    <citation type="submission" date="2014-07" db="EMBL/GenBank/DDBJ databases">
        <title>Genome of Chryseobacterium piperi CTM.</title>
        <authorList>
            <person name="Pipes S.E."/>
            <person name="Stropko S.J."/>
            <person name="Newman J.D."/>
        </authorList>
    </citation>
    <scope>NUCLEOTIDE SEQUENCE [LARGE SCALE GENOMIC DNA]</scope>
    <source>
        <strain evidence="8 9">CTM</strain>
    </source>
</reference>